<protein>
    <submittedName>
        <fullName evidence="1">Phosphotransferase</fullName>
    </submittedName>
</protein>
<dbReference type="GO" id="GO:0016740">
    <property type="term" value="F:transferase activity"/>
    <property type="evidence" value="ECO:0007669"/>
    <property type="project" value="UniProtKB-KW"/>
</dbReference>
<comment type="caution">
    <text evidence="1">The sequence shown here is derived from an EMBL/GenBank/DDBJ whole genome shotgun (WGS) entry which is preliminary data.</text>
</comment>
<gene>
    <name evidence="1" type="ORF">AWU65_25560</name>
</gene>
<dbReference type="SUPFAM" id="SSF52540">
    <property type="entry name" value="P-loop containing nucleoside triphosphate hydrolases"/>
    <property type="match status" value="1"/>
</dbReference>
<dbReference type="Proteomes" id="UP000076796">
    <property type="component" value="Unassembled WGS sequence"/>
</dbReference>
<accession>A0A163DWQ9</accession>
<name>A0A163DWQ9_9BACL</name>
<dbReference type="Pfam" id="PF13671">
    <property type="entry name" value="AAA_33"/>
    <property type="match status" value="1"/>
</dbReference>
<dbReference type="Gene3D" id="3.40.50.300">
    <property type="entry name" value="P-loop containing nucleotide triphosphate hydrolases"/>
    <property type="match status" value="1"/>
</dbReference>
<keyword evidence="1" id="KW-0808">Transferase</keyword>
<evidence type="ECO:0000313" key="1">
    <source>
        <dbReference type="EMBL" id="KZS43473.1"/>
    </source>
</evidence>
<dbReference type="EMBL" id="LWMH01000002">
    <property type="protein sequence ID" value="KZS43473.1"/>
    <property type="molecule type" value="Genomic_DNA"/>
</dbReference>
<dbReference type="RefSeq" id="WP_063479902.1">
    <property type="nucleotide sequence ID" value="NZ_CP147845.1"/>
</dbReference>
<evidence type="ECO:0000313" key="2">
    <source>
        <dbReference type="Proteomes" id="UP000076796"/>
    </source>
</evidence>
<organism evidence="1 2">
    <name type="scientific">Paenibacillus glucanolyticus</name>
    <dbReference type="NCBI Taxonomy" id="59843"/>
    <lineage>
        <taxon>Bacteria</taxon>
        <taxon>Bacillati</taxon>
        <taxon>Bacillota</taxon>
        <taxon>Bacilli</taxon>
        <taxon>Bacillales</taxon>
        <taxon>Paenibacillaceae</taxon>
        <taxon>Paenibacillus</taxon>
    </lineage>
</organism>
<dbReference type="InterPro" id="IPR027417">
    <property type="entry name" value="P-loop_NTPase"/>
</dbReference>
<keyword evidence="2" id="KW-1185">Reference proteome</keyword>
<proteinExistence type="predicted"/>
<sequence length="188" mass="21232">MTSLRQTGVIVITGVMAAGKSTIAQLLAERFDRGVHLRGDMFRKMIVKGREEMLPEASAEAERQLALRYKITANTARMYVDAGFHVVLQDVILGPALQEIVESLGEHPVYVVVLKPSQDVICTREQHRDKTGYGIWSIDELDRRLTEETPRIGLWLDTSHLSAEETVDVIWKRIWDEGKIAPLGRPIQ</sequence>
<dbReference type="GeneID" id="97555037"/>
<reference evidence="1" key="1">
    <citation type="journal article" date="2016" name="Genome Announc.">
        <title>Draft genomes of two strains of Paenibacillus glucanolyticus with capability to degrade lignocellulose.</title>
        <authorList>
            <person name="Mathews S.L."/>
            <person name="Pawlak J."/>
            <person name="Grunden A.M."/>
        </authorList>
    </citation>
    <scope>NUCLEOTIDE SEQUENCE [LARGE SCALE GENOMIC DNA]</scope>
    <source>
        <strain evidence="1">SLM1</strain>
    </source>
</reference>
<dbReference type="AlphaFoldDB" id="A0A163DWQ9"/>
<dbReference type="OrthoDB" id="9811893at2"/>